<evidence type="ECO:0000313" key="2">
    <source>
        <dbReference type="Proteomes" id="UP001320148"/>
    </source>
</evidence>
<dbReference type="EMBL" id="AP024488">
    <property type="protein sequence ID" value="BCS94786.1"/>
    <property type="molecule type" value="Genomic_DNA"/>
</dbReference>
<protein>
    <recommendedName>
        <fullName evidence="3">DUF3194 domain-containing protein</fullName>
    </recommendedName>
</protein>
<dbReference type="Proteomes" id="UP001320148">
    <property type="component" value="Chromosome"/>
</dbReference>
<dbReference type="RefSeq" id="WP_236891090.1">
    <property type="nucleotide sequence ID" value="NZ_AP024488.1"/>
</dbReference>
<accession>A0ABN6EZS3</accession>
<reference evidence="1 2" key="1">
    <citation type="submission" date="2021-02" db="EMBL/GenBank/DDBJ databases">
        <title>Complete genome of Desulfoluna sp. strain ASN36.</title>
        <authorList>
            <person name="Takahashi A."/>
            <person name="Kojima H."/>
            <person name="Fukui M."/>
        </authorList>
    </citation>
    <scope>NUCLEOTIDE SEQUENCE [LARGE SCALE GENOMIC DNA]</scope>
    <source>
        <strain evidence="1 2">ASN36</strain>
    </source>
</reference>
<keyword evidence="2" id="KW-1185">Reference proteome</keyword>
<proteinExistence type="predicted"/>
<evidence type="ECO:0008006" key="3">
    <source>
        <dbReference type="Google" id="ProtNLM"/>
    </source>
</evidence>
<name>A0ABN6EZS3_9BACT</name>
<evidence type="ECO:0000313" key="1">
    <source>
        <dbReference type="EMBL" id="BCS94786.1"/>
    </source>
</evidence>
<organism evidence="1 2">
    <name type="scientific">Desulfoluna limicola</name>
    <dbReference type="NCBI Taxonomy" id="2810562"/>
    <lineage>
        <taxon>Bacteria</taxon>
        <taxon>Pseudomonadati</taxon>
        <taxon>Thermodesulfobacteriota</taxon>
        <taxon>Desulfobacteria</taxon>
        <taxon>Desulfobacterales</taxon>
        <taxon>Desulfolunaceae</taxon>
        <taxon>Desulfoluna</taxon>
    </lineage>
</organism>
<gene>
    <name evidence="1" type="ORF">DSLASN_04180</name>
</gene>
<sequence>MIAADPIEIQTGEEAMADRVREGLDRDALEELLARGLSLTSFEVGDVSVAAHKGEPVFKVDLVLEVESSVTVELGLPHLCRDKEELALRSRRFWRGLKKSCKEG</sequence>